<sequence length="31" mass="3685">MTSGILMRLAFMVPLRYAGVRQNVPFREFQR</sequence>
<evidence type="ECO:0000313" key="2">
    <source>
        <dbReference type="Proteomes" id="UP000433050"/>
    </source>
</evidence>
<name>A0A5S9P5T6_9HYPH</name>
<keyword evidence="2" id="KW-1185">Reference proteome</keyword>
<evidence type="ECO:0000313" key="1">
    <source>
        <dbReference type="EMBL" id="CAA0098573.1"/>
    </source>
</evidence>
<organism evidence="1 2">
    <name type="scientific">Starkeya nomas</name>
    <dbReference type="NCBI Taxonomy" id="2666134"/>
    <lineage>
        <taxon>Bacteria</taxon>
        <taxon>Pseudomonadati</taxon>
        <taxon>Pseudomonadota</taxon>
        <taxon>Alphaproteobacteria</taxon>
        <taxon>Hyphomicrobiales</taxon>
        <taxon>Xanthobacteraceae</taxon>
        <taxon>Starkeya</taxon>
    </lineage>
</organism>
<dbReference type="EMBL" id="CACSAS010000001">
    <property type="protein sequence ID" value="CAA0098573.1"/>
    <property type="molecule type" value="Genomic_DNA"/>
</dbReference>
<protein>
    <submittedName>
        <fullName evidence="1">Uncharacterized protein</fullName>
    </submittedName>
</protein>
<proteinExistence type="predicted"/>
<gene>
    <name evidence="1" type="ORF">STARVERO_02301</name>
</gene>
<dbReference type="Proteomes" id="UP000433050">
    <property type="component" value="Unassembled WGS sequence"/>
</dbReference>
<reference evidence="1 2" key="1">
    <citation type="submission" date="2019-12" db="EMBL/GenBank/DDBJ databases">
        <authorList>
            <person name="Reyes-Prieto M."/>
        </authorList>
    </citation>
    <scope>NUCLEOTIDE SEQUENCE [LARGE SCALE GENOMIC DNA]</scope>
    <source>
        <strain evidence="1">HF14-78462</strain>
    </source>
</reference>
<dbReference type="AlphaFoldDB" id="A0A5S9P5T6"/>
<accession>A0A5S9P5T6</accession>